<accession>A0A9E6N8S6</accession>
<organism evidence="1 2">
    <name type="scientific">Erwinia phage Zoomie</name>
    <dbReference type="NCBI Taxonomy" id="2851072"/>
    <lineage>
        <taxon>Viruses</taxon>
        <taxon>Duplodnaviria</taxon>
        <taxon>Heunggongvirae</taxon>
        <taxon>Uroviricota</taxon>
        <taxon>Caudoviricetes</taxon>
        <taxon>Autographivirales</taxon>
        <taxon>Autoscriptoviridae</taxon>
        <taxon>Slopekvirinae</taxon>
        <taxon>Zoomievirus</taxon>
        <taxon>Zoomievirus zoomie</taxon>
    </lineage>
</organism>
<proteinExistence type="predicted"/>
<evidence type="ECO:0000313" key="2">
    <source>
        <dbReference type="Proteomes" id="UP001055587"/>
    </source>
</evidence>
<sequence>MQKVHLLFTQMHHNLKTGEKFDEVEFEVEGTMEGMGGLTVYFSDGSRYLYPWHTLRRVRIKSVDTK</sequence>
<reference evidence="1" key="1">
    <citation type="submission" date="2021-06" db="EMBL/GenBank/DDBJ databases">
        <title>Four novel Curtobacterium phages isolated from Environmental samples.</title>
        <authorList>
            <person name="Alanin K.W.S."/>
            <person name="Djurhuus A.M."/>
            <person name="Olsen N.S."/>
            <person name="Carstens A.B."/>
            <person name="Nielsen T.K."/>
            <person name="Kot W."/>
            <person name="Hansen L.H."/>
        </authorList>
    </citation>
    <scope>NUCLEOTIDE SEQUENCE</scope>
</reference>
<keyword evidence="2" id="KW-1185">Reference proteome</keyword>
<name>A0A9E6N8S6_9CAUD</name>
<dbReference type="Proteomes" id="UP001055587">
    <property type="component" value="Segment"/>
</dbReference>
<protein>
    <submittedName>
        <fullName evidence="1">Uncharacterized protein</fullName>
    </submittedName>
</protein>
<evidence type="ECO:0000313" key="1">
    <source>
        <dbReference type="EMBL" id="QXG07784.1"/>
    </source>
</evidence>
<dbReference type="EMBL" id="MZ333135">
    <property type="protein sequence ID" value="QXG07784.1"/>
    <property type="molecule type" value="Genomic_DNA"/>
</dbReference>